<proteinExistence type="predicted"/>
<organism evidence="1 2">
    <name type="scientific">Smallanthus sonchifolius</name>
    <dbReference type="NCBI Taxonomy" id="185202"/>
    <lineage>
        <taxon>Eukaryota</taxon>
        <taxon>Viridiplantae</taxon>
        <taxon>Streptophyta</taxon>
        <taxon>Embryophyta</taxon>
        <taxon>Tracheophyta</taxon>
        <taxon>Spermatophyta</taxon>
        <taxon>Magnoliopsida</taxon>
        <taxon>eudicotyledons</taxon>
        <taxon>Gunneridae</taxon>
        <taxon>Pentapetalae</taxon>
        <taxon>asterids</taxon>
        <taxon>campanulids</taxon>
        <taxon>Asterales</taxon>
        <taxon>Asteraceae</taxon>
        <taxon>Asteroideae</taxon>
        <taxon>Heliantheae alliance</taxon>
        <taxon>Millerieae</taxon>
        <taxon>Smallanthus</taxon>
    </lineage>
</organism>
<gene>
    <name evidence="1" type="ORF">L1987_41087</name>
</gene>
<comment type="caution">
    <text evidence="1">The sequence shown here is derived from an EMBL/GenBank/DDBJ whole genome shotgun (WGS) entry which is preliminary data.</text>
</comment>
<accession>A0ACB9GV55</accession>
<dbReference type="Proteomes" id="UP001056120">
    <property type="component" value="Linkage Group LG13"/>
</dbReference>
<sequence>MWSYKVCNCFTIEFKVTEAEPPSDVKEAFRKYSGDGIHMTADQLRRFLEECHGGDEDAVPISDAERILEQILHKRHHLEKSINRKSLSIEDFHHFLFNTELNPPIRSQVRQDMKAPLSHYYIYTGHNSYLTGNQIRSNCSAIPIIKALKRGVRVIELDLWPNSKKNNVHVLHGGTFTSPVKLMECLKAIKQYAFVASPYPVIITLEDHLTSDLQAKVAQMLTETFGPMLFHPESENLEELATPEDLKYRILISTKPPKEYLEAKDVKCSSSQKSQVFYVDDDDDAWIRDKSFKSGSDMSDRDVEIEDLLKGKKSSSSPVYKQLIAIHAGKPKNGLKHALIVEKGKVKRLSLAEQALEKAAVNHGQDVVRFTQQNILRIYPKGTRITSSNYKPLIGWLHGAQMVAFNMQGYGKSLWLMHGMFRANGNCGYVKKPDFLMSCGSKNELFNPKEKLQPKTSLKVKIYMGDGWHLDFKKTHFDKYSPPDFYTKIGIAGASVDKIIKRTKTKEDNWTPVWNEEFTFPLAVPELALLRIEVYDYNMLEKDNFAGQICLPVSELRPGIRAVPLCNYKGDQYTSTRLLMRFEFV</sequence>
<reference evidence="1 2" key="2">
    <citation type="journal article" date="2022" name="Mol. Ecol. Resour.">
        <title>The genomes of chicory, endive, great burdock and yacon provide insights into Asteraceae paleo-polyploidization history and plant inulin production.</title>
        <authorList>
            <person name="Fan W."/>
            <person name="Wang S."/>
            <person name="Wang H."/>
            <person name="Wang A."/>
            <person name="Jiang F."/>
            <person name="Liu H."/>
            <person name="Zhao H."/>
            <person name="Xu D."/>
            <person name="Zhang Y."/>
        </authorList>
    </citation>
    <scope>NUCLEOTIDE SEQUENCE [LARGE SCALE GENOMIC DNA]</scope>
    <source>
        <strain evidence="2">cv. Yunnan</strain>
        <tissue evidence="1">Leaves</tissue>
    </source>
</reference>
<keyword evidence="2" id="KW-1185">Reference proteome</keyword>
<evidence type="ECO:0000313" key="1">
    <source>
        <dbReference type="EMBL" id="KAI3786970.1"/>
    </source>
</evidence>
<protein>
    <submittedName>
        <fullName evidence="1">Uncharacterized protein</fullName>
    </submittedName>
</protein>
<evidence type="ECO:0000313" key="2">
    <source>
        <dbReference type="Proteomes" id="UP001056120"/>
    </source>
</evidence>
<name>A0ACB9GV55_9ASTR</name>
<reference evidence="2" key="1">
    <citation type="journal article" date="2022" name="Mol. Ecol. Resour.">
        <title>The genomes of chicory, endive, great burdock and yacon provide insights into Asteraceae palaeo-polyploidization history and plant inulin production.</title>
        <authorList>
            <person name="Fan W."/>
            <person name="Wang S."/>
            <person name="Wang H."/>
            <person name="Wang A."/>
            <person name="Jiang F."/>
            <person name="Liu H."/>
            <person name="Zhao H."/>
            <person name="Xu D."/>
            <person name="Zhang Y."/>
        </authorList>
    </citation>
    <scope>NUCLEOTIDE SEQUENCE [LARGE SCALE GENOMIC DNA]</scope>
    <source>
        <strain evidence="2">cv. Yunnan</strain>
    </source>
</reference>
<dbReference type="EMBL" id="CM042030">
    <property type="protein sequence ID" value="KAI3786970.1"/>
    <property type="molecule type" value="Genomic_DNA"/>
</dbReference>